<evidence type="ECO:0000259" key="10">
    <source>
        <dbReference type="Pfam" id="PF12621"/>
    </source>
</evidence>
<dbReference type="Pfam" id="PF14703">
    <property type="entry name" value="PHM7_cyt"/>
    <property type="match status" value="1"/>
</dbReference>
<feature type="domain" description="10TM putative phosphate transporter extracellular tail" evidence="10">
    <location>
        <begin position="767"/>
        <end position="862"/>
    </location>
</feature>
<evidence type="ECO:0000256" key="3">
    <source>
        <dbReference type="ARBA" id="ARBA00022448"/>
    </source>
</evidence>
<dbReference type="OrthoDB" id="1076608at2759"/>
<feature type="region of interest" description="Disordered" evidence="7">
    <location>
        <begin position="700"/>
        <end position="731"/>
    </location>
</feature>
<keyword evidence="5 8" id="KW-1133">Transmembrane helix</keyword>
<dbReference type="InterPro" id="IPR003864">
    <property type="entry name" value="CSC1/OSCA1-like_7TM"/>
</dbReference>
<comment type="similarity">
    <text evidence="2">Belongs to the CSC1 (TC 1.A.17) family.</text>
</comment>
<dbReference type="GO" id="GO:0005227">
    <property type="term" value="F:calcium-activated cation channel activity"/>
    <property type="evidence" value="ECO:0007669"/>
    <property type="project" value="InterPro"/>
</dbReference>
<evidence type="ECO:0000259" key="9">
    <source>
        <dbReference type="Pfam" id="PF02714"/>
    </source>
</evidence>
<keyword evidence="3" id="KW-0813">Transport</keyword>
<evidence type="ECO:0000259" key="12">
    <source>
        <dbReference type="Pfam" id="PF14703"/>
    </source>
</evidence>
<evidence type="ECO:0000256" key="4">
    <source>
        <dbReference type="ARBA" id="ARBA00022692"/>
    </source>
</evidence>
<keyword evidence="6 8" id="KW-0472">Membrane</keyword>
<dbReference type="InterPro" id="IPR045122">
    <property type="entry name" value="Csc1-like"/>
</dbReference>
<feature type="transmembrane region" description="Helical" evidence="8">
    <location>
        <begin position="473"/>
        <end position="498"/>
    </location>
</feature>
<feature type="transmembrane region" description="Helical" evidence="8">
    <location>
        <begin position="663"/>
        <end position="680"/>
    </location>
</feature>
<dbReference type="Proteomes" id="UP000651452">
    <property type="component" value="Unassembled WGS sequence"/>
</dbReference>
<proteinExistence type="inferred from homology"/>
<name>A0A8H7JD06_9PLEO</name>
<feature type="domain" description="CSC1/OSCA1-like N-terminal transmembrane" evidence="11">
    <location>
        <begin position="22"/>
        <end position="173"/>
    </location>
</feature>
<accession>A0A8H7JD06</accession>
<sequence length="873" mass="96837">MSAPSSSSRSGSHRGGSSSLSALVSTLVPCIVVAGVLVGAFLLLRVKLKRVYAPRTYHDALYEDEKTPSAGASFLGWLSKFKGLSDEYVLNHHSLDAYLYIRFLKMLTLMSFVGAIITWPVLFPVNATGGGGGTGLDILSFSNVSDSNTARYFAHAVMAWIFFGWVMFLVGREMLYLVKVRQAYLLSTWNISRISQRTVLFTDVPEKDLSLDRLHTIFPNVAQIWLVPDVSDLEDDVEDLEKSVPKLESSEIKLLSKVTKQHQKHGEKESTFDEALRPKHKLKFLTGEKVDSISHYRKHIEELLPKIRSAQLSHLSGKEKLASAVLIEFKTMAAAEKAFNDNHHRRPSDFSSRQLGVLPEEVIWKNLEMGAKNRMIRHILATVAIVALIIFWSIPVALVGIISNINYLTENVPFLGFIDNIPSKILGVVTGLLPVILLAVLMALVPIICRFLAKLSGAATISEVEQQCQKWYFAFQVIQVFLITTFTSGAAAVASQIVTDPTQAVPLLSKNLPKASNFYISYFILYGLANAARYLFNLIGLLGAVILSRFAKTPRKKYMRCIAFTEPSWGAEYPKWTNLGVIAISYAVIAPLVLGFATVGIGLIYLAYRYNMLYVHDTHIDTKGGFYSRALEQLMVGVYLGELCLVGLFGLNIGNSVVSTGPTVMQGVLIVVTIIFHIVMKRKLKRSNLLSHSDHSSLQDAEAGHVLGGNGTHPRRTHARNESRHSDQGLVSSISNRDAEHKMHTEYSASTQPSNKPPQRSMFQRIFSPHTLSPSQISASLIPSFKNPVPAYTKQEVLEAYLHPALNQRQEVIWLARDPAGVSKNEVRDLRECLGSHGVEVTDEGAMMNEKGKVQWNDAGIKQAPLWKSSVVY</sequence>
<evidence type="ECO:0000313" key="14">
    <source>
        <dbReference type="Proteomes" id="UP000651452"/>
    </source>
</evidence>
<comment type="subcellular location">
    <subcellularLocation>
        <location evidence="1">Membrane</location>
        <topology evidence="1">Multi-pass membrane protein</topology>
    </subcellularLocation>
</comment>
<evidence type="ECO:0000259" key="11">
    <source>
        <dbReference type="Pfam" id="PF13967"/>
    </source>
</evidence>
<evidence type="ECO:0000256" key="1">
    <source>
        <dbReference type="ARBA" id="ARBA00004141"/>
    </source>
</evidence>
<evidence type="ECO:0000256" key="2">
    <source>
        <dbReference type="ARBA" id="ARBA00007779"/>
    </source>
</evidence>
<evidence type="ECO:0000313" key="13">
    <source>
        <dbReference type="EMBL" id="KAF9701399.1"/>
    </source>
</evidence>
<dbReference type="PANTHER" id="PTHR13018">
    <property type="entry name" value="PROBABLE MEMBRANE PROTEIN DUF221-RELATED"/>
    <property type="match status" value="1"/>
</dbReference>
<evidence type="ECO:0000256" key="8">
    <source>
        <dbReference type="SAM" id="Phobius"/>
    </source>
</evidence>
<dbReference type="Pfam" id="PF02714">
    <property type="entry name" value="RSN1_7TM"/>
    <property type="match status" value="1"/>
</dbReference>
<evidence type="ECO:0008006" key="15">
    <source>
        <dbReference type="Google" id="ProtNLM"/>
    </source>
</evidence>
<feature type="region of interest" description="Disordered" evidence="7">
    <location>
        <begin position="742"/>
        <end position="761"/>
    </location>
</feature>
<feature type="transmembrane region" description="Helical" evidence="8">
    <location>
        <begin position="425"/>
        <end position="453"/>
    </location>
</feature>
<feature type="transmembrane region" description="Helical" evidence="8">
    <location>
        <begin position="152"/>
        <end position="171"/>
    </location>
</feature>
<keyword evidence="4 8" id="KW-0812">Transmembrane</keyword>
<feature type="domain" description="CSC1/OSCA1-like 7TM region" evidence="9">
    <location>
        <begin position="377"/>
        <end position="649"/>
    </location>
</feature>
<protein>
    <recommendedName>
        <fullName evidence="15">DUF221-domain-containing protein</fullName>
    </recommendedName>
</protein>
<reference evidence="13" key="1">
    <citation type="submission" date="2018-12" db="EMBL/GenBank/DDBJ databases">
        <authorList>
            <person name="Syme R.A."/>
            <person name="Farfan-Caceres L."/>
            <person name="Lichtenzveig J."/>
        </authorList>
    </citation>
    <scope>NUCLEOTIDE SEQUENCE</scope>
    <source>
        <strain evidence="13">Al4</strain>
    </source>
</reference>
<dbReference type="InterPro" id="IPR022257">
    <property type="entry name" value="PHM7_ext"/>
</dbReference>
<dbReference type="InterPro" id="IPR032880">
    <property type="entry name" value="CSC1/OSCA1-like_N"/>
</dbReference>
<dbReference type="Pfam" id="PF13967">
    <property type="entry name" value="RSN1_TM"/>
    <property type="match status" value="1"/>
</dbReference>
<dbReference type="AlphaFoldDB" id="A0A8H7JD06"/>
<organism evidence="13 14">
    <name type="scientific">Ascochyta lentis</name>
    <dbReference type="NCBI Taxonomy" id="205686"/>
    <lineage>
        <taxon>Eukaryota</taxon>
        <taxon>Fungi</taxon>
        <taxon>Dikarya</taxon>
        <taxon>Ascomycota</taxon>
        <taxon>Pezizomycotina</taxon>
        <taxon>Dothideomycetes</taxon>
        <taxon>Pleosporomycetidae</taxon>
        <taxon>Pleosporales</taxon>
        <taxon>Pleosporineae</taxon>
        <taxon>Didymellaceae</taxon>
        <taxon>Ascochyta</taxon>
    </lineage>
</organism>
<comment type="caution">
    <text evidence="13">The sequence shown here is derived from an EMBL/GenBank/DDBJ whole genome shotgun (WGS) entry which is preliminary data.</text>
</comment>
<evidence type="ECO:0000256" key="7">
    <source>
        <dbReference type="SAM" id="MobiDB-lite"/>
    </source>
</evidence>
<evidence type="ECO:0000256" key="5">
    <source>
        <dbReference type="ARBA" id="ARBA00022989"/>
    </source>
</evidence>
<dbReference type="Pfam" id="PF12621">
    <property type="entry name" value="PHM7_ext"/>
    <property type="match status" value="1"/>
</dbReference>
<gene>
    <name evidence="13" type="ORF">EKO04_000452</name>
</gene>
<feature type="compositionally biased region" description="Polar residues" evidence="7">
    <location>
        <begin position="747"/>
        <end position="761"/>
    </location>
</feature>
<feature type="transmembrane region" description="Helical" evidence="8">
    <location>
        <begin position="518"/>
        <end position="547"/>
    </location>
</feature>
<dbReference type="GO" id="GO:0005886">
    <property type="term" value="C:plasma membrane"/>
    <property type="evidence" value="ECO:0007669"/>
    <property type="project" value="TreeGrafter"/>
</dbReference>
<feature type="transmembrane region" description="Helical" evidence="8">
    <location>
        <begin position="379"/>
        <end position="405"/>
    </location>
</feature>
<feature type="transmembrane region" description="Helical" evidence="8">
    <location>
        <begin position="103"/>
        <end position="122"/>
    </location>
</feature>
<dbReference type="InterPro" id="IPR027815">
    <property type="entry name" value="CSC1/OSCA1-like_cyt"/>
</dbReference>
<feature type="transmembrane region" description="Helical" evidence="8">
    <location>
        <begin position="583"/>
        <end position="608"/>
    </location>
</feature>
<dbReference type="EMBL" id="RZGK01000002">
    <property type="protein sequence ID" value="KAF9701399.1"/>
    <property type="molecule type" value="Genomic_DNA"/>
</dbReference>
<feature type="domain" description="CSC1/OSCA1-like cytosolic" evidence="12">
    <location>
        <begin position="196"/>
        <end position="366"/>
    </location>
</feature>
<keyword evidence="14" id="KW-1185">Reference proteome</keyword>
<evidence type="ECO:0000256" key="6">
    <source>
        <dbReference type="ARBA" id="ARBA00023136"/>
    </source>
</evidence>
<reference evidence="13" key="2">
    <citation type="submission" date="2020-09" db="EMBL/GenBank/DDBJ databases">
        <title>Reference genome assembly for Australian Ascochyta lentis isolate Al4.</title>
        <authorList>
            <person name="Lee R.C."/>
            <person name="Farfan-Caceres L.M."/>
            <person name="Debler J.W."/>
            <person name="Williams A.H."/>
            <person name="Henares B.M."/>
        </authorList>
    </citation>
    <scope>NUCLEOTIDE SEQUENCE</scope>
    <source>
        <strain evidence="13">Al4</strain>
    </source>
</reference>
<dbReference type="PANTHER" id="PTHR13018:SF26">
    <property type="entry name" value="DOMAIN PROTEIN, PUTATIVE (AFU_ORTHOLOGUE AFUA_5G10920)-RELATED"/>
    <property type="match status" value="1"/>
</dbReference>
<feature type="transmembrane region" description="Helical" evidence="8">
    <location>
        <begin position="20"/>
        <end position="44"/>
    </location>
</feature>